<dbReference type="Proteomes" id="UP000015101">
    <property type="component" value="Unassembled WGS sequence"/>
</dbReference>
<dbReference type="GO" id="GO:0000956">
    <property type="term" value="P:nuclear-transcribed mRNA catabolic process"/>
    <property type="evidence" value="ECO:0000318"/>
    <property type="project" value="GO_Central"/>
</dbReference>
<proteinExistence type="predicted"/>
<dbReference type="eggNOG" id="KOG1127">
    <property type="taxonomic scope" value="Eukaryota"/>
</dbReference>
<dbReference type="EnsemblMetazoa" id="HelroT183847">
    <property type="protein sequence ID" value="HelroP183847"/>
    <property type="gene ID" value="HelroG183847"/>
</dbReference>
<keyword evidence="2 3" id="KW-0802">TPR repeat</keyword>
<dbReference type="RefSeq" id="XP_009012110.1">
    <property type="nucleotide sequence ID" value="XM_009013862.1"/>
</dbReference>
<dbReference type="STRING" id="6412.T1FK95"/>
<dbReference type="AlphaFoldDB" id="T1FK95"/>
<reference evidence="6" key="3">
    <citation type="submission" date="2015-06" db="UniProtKB">
        <authorList>
            <consortium name="EnsemblMetazoa"/>
        </authorList>
    </citation>
    <scope>IDENTIFICATION</scope>
</reference>
<reference evidence="7" key="1">
    <citation type="submission" date="2012-12" db="EMBL/GenBank/DDBJ databases">
        <authorList>
            <person name="Hellsten U."/>
            <person name="Grimwood J."/>
            <person name="Chapman J.A."/>
            <person name="Shapiro H."/>
            <person name="Aerts A."/>
            <person name="Otillar R.P."/>
            <person name="Terry A.Y."/>
            <person name="Boore J.L."/>
            <person name="Simakov O."/>
            <person name="Marletaz F."/>
            <person name="Cho S.-J."/>
            <person name="Edsinger-Gonzales E."/>
            <person name="Havlak P."/>
            <person name="Kuo D.-H."/>
            <person name="Larsson T."/>
            <person name="Lv J."/>
            <person name="Arendt D."/>
            <person name="Savage R."/>
            <person name="Osoegawa K."/>
            <person name="de Jong P."/>
            <person name="Lindberg D.R."/>
            <person name="Seaver E.C."/>
            <person name="Weisblat D.A."/>
            <person name="Putnam N.H."/>
            <person name="Grigoriev I.V."/>
            <person name="Rokhsar D.S."/>
        </authorList>
    </citation>
    <scope>NUCLEOTIDE SEQUENCE</scope>
</reference>
<dbReference type="Gene3D" id="1.25.40.10">
    <property type="entry name" value="Tetratricopeptide repeat domain"/>
    <property type="match status" value="2"/>
</dbReference>
<accession>T1FK95</accession>
<dbReference type="GeneID" id="20209244"/>
<dbReference type="SMART" id="SM00028">
    <property type="entry name" value="TPR"/>
    <property type="match status" value="5"/>
</dbReference>
<dbReference type="PANTHER" id="PTHR15704:SF7">
    <property type="entry name" value="SUPERKILLER COMPLEX PROTEIN 3"/>
    <property type="match status" value="1"/>
</dbReference>
<keyword evidence="7" id="KW-1185">Reference proteome</keyword>
<evidence type="ECO:0000256" key="2">
    <source>
        <dbReference type="ARBA" id="ARBA00022803"/>
    </source>
</evidence>
<evidence type="ECO:0000313" key="7">
    <source>
        <dbReference type="Proteomes" id="UP000015101"/>
    </source>
</evidence>
<evidence type="ECO:0000256" key="4">
    <source>
        <dbReference type="SAM" id="MobiDB-lite"/>
    </source>
</evidence>
<evidence type="ECO:0000256" key="1">
    <source>
        <dbReference type="ARBA" id="ARBA00022737"/>
    </source>
</evidence>
<sequence>MDQKKIKETLKKANLLIKQKNYPETIVLCKEIIGQDEDNYMGHVFMGAALEGVDNIVEAFAAYKKAISIDDKQLLAWQGLGKLYENKSKNDFLSSQKTFFINVFEKLGENIKDNESKKIENDVKLCQLYFETKDHDKFLAVYILINNDLITKKNITEKYKIDKCLMKLFQEKNDIDDNLKYMVLDSSKFLSEYVDGDRSIRQEAWMLYLKLIQQIEKLGTADIWKLVTEKCPISNCTPNDEIVLHIFMDTYPDVSNYPIDNLVENMKKPLVQSSSSPPQSSLSVAPQSSSSQSQSSSQSSLSLVLCLYEAFCDIHHGKYKEALIKLEKTLKLIEQKNHHTYFGDIELITKKFHITISKNNLQLKDEDGWRYALDICSKYIDEGVDCSIKCDLELAIVYCMAAMKLGTSCCDSDHHRRFVEILEKISDIKDTDDDYFRYKKCIILGHVAFYKERILSKALSFYERASRIIQTNFEAFYHVALTYWDILMGYKSLDSKKEDLVKWDTEIKLDTTKMDTLEMDTVKEEDGWRKVDTEKLTGSVSGPGSKDDWDSLGLDEERMKINFMQNISTAIKLDSLHAKAYYVLGLYFTRVSPNLDPKWVLLRLSDYHIKNDRVSEAIDHLQTAIRRDANDLRVWERLGAAYLLRGSYTSALKAFQKVLNSEPGAIYSIYQYVIFGFIIIIH</sequence>
<dbReference type="PROSITE" id="PS50005">
    <property type="entry name" value="TPR"/>
    <property type="match status" value="1"/>
</dbReference>
<evidence type="ECO:0000313" key="5">
    <source>
        <dbReference type="EMBL" id="ESO09801.1"/>
    </source>
</evidence>
<keyword evidence="1" id="KW-0677">Repeat</keyword>
<evidence type="ECO:0008006" key="8">
    <source>
        <dbReference type="Google" id="ProtNLM"/>
    </source>
</evidence>
<dbReference type="InterPro" id="IPR011990">
    <property type="entry name" value="TPR-like_helical_dom_sf"/>
</dbReference>
<gene>
    <name evidence="6" type="primary">20209244</name>
    <name evidence="5" type="ORF">HELRODRAFT_183847</name>
</gene>
<feature type="repeat" description="TPR" evidence="3">
    <location>
        <begin position="632"/>
        <end position="665"/>
    </location>
</feature>
<evidence type="ECO:0000313" key="6">
    <source>
        <dbReference type="EnsemblMetazoa" id="HelroP183847"/>
    </source>
</evidence>
<dbReference type="InterPro" id="IPR039226">
    <property type="entry name" value="Ski3/TTC37"/>
</dbReference>
<feature type="region of interest" description="Disordered" evidence="4">
    <location>
        <begin position="270"/>
        <end position="295"/>
    </location>
</feature>
<dbReference type="GO" id="GO:0055087">
    <property type="term" value="C:Ski complex"/>
    <property type="evidence" value="ECO:0000318"/>
    <property type="project" value="GO_Central"/>
</dbReference>
<dbReference type="InParanoid" id="T1FK95"/>
<name>T1FK95_HELRO</name>
<dbReference type="KEGG" id="hro:HELRODRAFT_183847"/>
<dbReference type="OrthoDB" id="421075at2759"/>
<dbReference type="EMBL" id="KB095911">
    <property type="protein sequence ID" value="ESO09801.1"/>
    <property type="molecule type" value="Genomic_DNA"/>
</dbReference>
<dbReference type="CTD" id="20209244"/>
<dbReference type="Pfam" id="PF13432">
    <property type="entry name" value="TPR_16"/>
    <property type="match status" value="1"/>
</dbReference>
<organism evidence="6 7">
    <name type="scientific">Helobdella robusta</name>
    <name type="common">Californian leech</name>
    <dbReference type="NCBI Taxonomy" id="6412"/>
    <lineage>
        <taxon>Eukaryota</taxon>
        <taxon>Metazoa</taxon>
        <taxon>Spiralia</taxon>
        <taxon>Lophotrochozoa</taxon>
        <taxon>Annelida</taxon>
        <taxon>Clitellata</taxon>
        <taxon>Hirudinea</taxon>
        <taxon>Rhynchobdellida</taxon>
        <taxon>Glossiphoniidae</taxon>
        <taxon>Helobdella</taxon>
    </lineage>
</organism>
<dbReference type="SUPFAM" id="SSF48452">
    <property type="entry name" value="TPR-like"/>
    <property type="match status" value="1"/>
</dbReference>
<protein>
    <recommendedName>
        <fullName evidence="8">Tetratricopeptide repeat protein 37</fullName>
    </recommendedName>
</protein>
<reference evidence="5 7" key="2">
    <citation type="journal article" date="2013" name="Nature">
        <title>Insights into bilaterian evolution from three spiralian genomes.</title>
        <authorList>
            <person name="Simakov O."/>
            <person name="Marletaz F."/>
            <person name="Cho S.J."/>
            <person name="Edsinger-Gonzales E."/>
            <person name="Havlak P."/>
            <person name="Hellsten U."/>
            <person name="Kuo D.H."/>
            <person name="Larsson T."/>
            <person name="Lv J."/>
            <person name="Arendt D."/>
            <person name="Savage R."/>
            <person name="Osoegawa K."/>
            <person name="de Jong P."/>
            <person name="Grimwood J."/>
            <person name="Chapman J.A."/>
            <person name="Shapiro H."/>
            <person name="Aerts A."/>
            <person name="Otillar R.P."/>
            <person name="Terry A.Y."/>
            <person name="Boore J.L."/>
            <person name="Grigoriev I.V."/>
            <person name="Lindberg D.R."/>
            <person name="Seaver E.C."/>
            <person name="Weisblat D.A."/>
            <person name="Putnam N.H."/>
            <person name="Rokhsar D.S."/>
        </authorList>
    </citation>
    <scope>NUCLEOTIDE SEQUENCE</scope>
</reference>
<dbReference type="HOGENOM" id="CLU_025369_0_0_1"/>
<evidence type="ECO:0000256" key="3">
    <source>
        <dbReference type="PROSITE-ProRule" id="PRU00339"/>
    </source>
</evidence>
<dbReference type="InterPro" id="IPR019734">
    <property type="entry name" value="TPR_rpt"/>
</dbReference>
<dbReference type="EMBL" id="AMQM01009033">
    <property type="status" value="NOT_ANNOTATED_CDS"/>
    <property type="molecule type" value="Genomic_DNA"/>
</dbReference>
<dbReference type="PANTHER" id="PTHR15704">
    <property type="entry name" value="SUPERKILLER 3 PROTEIN-RELATED"/>
    <property type="match status" value="1"/>
</dbReference>